<evidence type="ECO:0000259" key="6">
    <source>
        <dbReference type="Pfam" id="PF07730"/>
    </source>
</evidence>
<keyword evidence="5" id="KW-0472">Membrane</keyword>
<keyword evidence="2 7" id="KW-0418">Kinase</keyword>
<dbReference type="Gene3D" id="3.30.565.10">
    <property type="entry name" value="Histidine kinase-like ATPase, C-terminal domain"/>
    <property type="match status" value="1"/>
</dbReference>
<feature type="transmembrane region" description="Helical" evidence="5">
    <location>
        <begin position="76"/>
        <end position="104"/>
    </location>
</feature>
<evidence type="ECO:0000313" key="7">
    <source>
        <dbReference type="EMBL" id="MBB6072167.1"/>
    </source>
</evidence>
<organism evidence="7 8">
    <name type="scientific">Longimicrobium terrae</name>
    <dbReference type="NCBI Taxonomy" id="1639882"/>
    <lineage>
        <taxon>Bacteria</taxon>
        <taxon>Pseudomonadati</taxon>
        <taxon>Gemmatimonadota</taxon>
        <taxon>Longimicrobiia</taxon>
        <taxon>Longimicrobiales</taxon>
        <taxon>Longimicrobiaceae</taxon>
        <taxon>Longimicrobium</taxon>
    </lineage>
</organism>
<protein>
    <submittedName>
        <fullName evidence="7">Two-component system sensor histidine kinase DesK</fullName>
        <ecNumber evidence="7">2.7.13.3</ecNumber>
    </submittedName>
</protein>
<dbReference type="GO" id="GO:0046983">
    <property type="term" value="F:protein dimerization activity"/>
    <property type="evidence" value="ECO:0007669"/>
    <property type="project" value="InterPro"/>
</dbReference>
<evidence type="ECO:0000256" key="3">
    <source>
        <dbReference type="ARBA" id="ARBA00023012"/>
    </source>
</evidence>
<dbReference type="CDD" id="cd16917">
    <property type="entry name" value="HATPase_UhpB-NarQ-NarX-like"/>
    <property type="match status" value="1"/>
</dbReference>
<evidence type="ECO:0000256" key="2">
    <source>
        <dbReference type="ARBA" id="ARBA00022777"/>
    </source>
</evidence>
<dbReference type="GO" id="GO:0000155">
    <property type="term" value="F:phosphorelay sensor kinase activity"/>
    <property type="evidence" value="ECO:0007669"/>
    <property type="project" value="InterPro"/>
</dbReference>
<dbReference type="GO" id="GO:0016020">
    <property type="term" value="C:membrane"/>
    <property type="evidence" value="ECO:0007669"/>
    <property type="project" value="InterPro"/>
</dbReference>
<dbReference type="InterPro" id="IPR050482">
    <property type="entry name" value="Sensor_HK_TwoCompSys"/>
</dbReference>
<keyword evidence="8" id="KW-1185">Reference proteome</keyword>
<feature type="transmembrane region" description="Helical" evidence="5">
    <location>
        <begin position="50"/>
        <end position="70"/>
    </location>
</feature>
<dbReference type="RefSeq" id="WP_170032243.1">
    <property type="nucleotide sequence ID" value="NZ_JABDTL010000001.1"/>
</dbReference>
<reference evidence="7 8" key="1">
    <citation type="submission" date="2020-08" db="EMBL/GenBank/DDBJ databases">
        <title>Genomic Encyclopedia of Type Strains, Phase IV (KMG-IV): sequencing the most valuable type-strain genomes for metagenomic binning, comparative biology and taxonomic classification.</title>
        <authorList>
            <person name="Goeker M."/>
        </authorList>
    </citation>
    <scope>NUCLEOTIDE SEQUENCE [LARGE SCALE GENOMIC DNA]</scope>
    <source>
        <strain evidence="7 8">DSM 29007</strain>
    </source>
</reference>
<dbReference type="EMBL" id="JACHIA010000013">
    <property type="protein sequence ID" value="MBB6072167.1"/>
    <property type="molecule type" value="Genomic_DNA"/>
</dbReference>
<feature type="domain" description="Signal transduction histidine kinase subgroup 3 dimerisation and phosphoacceptor" evidence="6">
    <location>
        <begin position="184"/>
        <end position="248"/>
    </location>
</feature>
<evidence type="ECO:0000256" key="5">
    <source>
        <dbReference type="SAM" id="Phobius"/>
    </source>
</evidence>
<sequence length="385" mass="40880">MNVDSPSRGRRLLPPGDDVGWTAYVWLIYLSFLLVDPVHHLRTGTLTAGAAVATVAALVVFLASYFRGFWVAGRDLLLVVAVQVALGVVMAPGNSGASVFLIFAASFAGRLERTRLAAATIAGIALIGGTASWMLQAPIWYWSSSVLMPLVIGSVNLHHAQAAKANAKLQMAQEQIEHLAAVAERERIGRDLHDLLGHTLSLIVLKSELAAKLSTRDPERAGQEIREVEQVARKALREVREAIRGYRASLADEVRQSEAILSAAGIRARIEVAPVELEREVEESLALALREAVTNVVRHSGAAACGVRLYAEGGECVLEVADDGRAGMVTEGNGLRGMRERIASVGGTTRGGNGPDGGGMRIIVRVPARPGPGVEARPRAVAVPA</sequence>
<name>A0A841H2A9_9BACT</name>
<dbReference type="Gene3D" id="1.20.5.1930">
    <property type="match status" value="1"/>
</dbReference>
<feature type="coiled-coil region" evidence="4">
    <location>
        <begin position="155"/>
        <end position="182"/>
    </location>
</feature>
<keyword evidence="5" id="KW-1133">Transmembrane helix</keyword>
<comment type="caution">
    <text evidence="7">The sequence shown here is derived from an EMBL/GenBank/DDBJ whole genome shotgun (WGS) entry which is preliminary data.</text>
</comment>
<accession>A0A841H2A9</accession>
<evidence type="ECO:0000256" key="1">
    <source>
        <dbReference type="ARBA" id="ARBA00022679"/>
    </source>
</evidence>
<keyword evidence="4" id="KW-0175">Coiled coil</keyword>
<dbReference type="Pfam" id="PF07730">
    <property type="entry name" value="HisKA_3"/>
    <property type="match status" value="1"/>
</dbReference>
<feature type="transmembrane region" description="Helical" evidence="5">
    <location>
        <begin position="20"/>
        <end position="38"/>
    </location>
</feature>
<feature type="transmembrane region" description="Helical" evidence="5">
    <location>
        <begin position="139"/>
        <end position="158"/>
    </location>
</feature>
<dbReference type="PANTHER" id="PTHR24421:SF63">
    <property type="entry name" value="SENSOR HISTIDINE KINASE DESK"/>
    <property type="match status" value="1"/>
</dbReference>
<dbReference type="AlphaFoldDB" id="A0A841H2A9"/>
<keyword evidence="3" id="KW-0902">Two-component regulatory system</keyword>
<dbReference type="SUPFAM" id="SSF55874">
    <property type="entry name" value="ATPase domain of HSP90 chaperone/DNA topoisomerase II/histidine kinase"/>
    <property type="match status" value="1"/>
</dbReference>
<dbReference type="EC" id="2.7.13.3" evidence="7"/>
<evidence type="ECO:0000256" key="4">
    <source>
        <dbReference type="SAM" id="Coils"/>
    </source>
</evidence>
<keyword evidence="5" id="KW-0812">Transmembrane</keyword>
<proteinExistence type="predicted"/>
<keyword evidence="1 7" id="KW-0808">Transferase</keyword>
<dbReference type="PANTHER" id="PTHR24421">
    <property type="entry name" value="NITRATE/NITRITE SENSOR PROTEIN NARX-RELATED"/>
    <property type="match status" value="1"/>
</dbReference>
<dbReference type="Proteomes" id="UP000582837">
    <property type="component" value="Unassembled WGS sequence"/>
</dbReference>
<gene>
    <name evidence="7" type="ORF">HNQ61_003829</name>
</gene>
<feature type="transmembrane region" description="Helical" evidence="5">
    <location>
        <begin position="116"/>
        <end position="133"/>
    </location>
</feature>
<dbReference type="InterPro" id="IPR011712">
    <property type="entry name" value="Sig_transdc_His_kin_sub3_dim/P"/>
</dbReference>
<evidence type="ECO:0000313" key="8">
    <source>
        <dbReference type="Proteomes" id="UP000582837"/>
    </source>
</evidence>
<dbReference type="InterPro" id="IPR036890">
    <property type="entry name" value="HATPase_C_sf"/>
</dbReference>